<keyword evidence="3" id="KW-1185">Reference proteome</keyword>
<evidence type="ECO:0000313" key="3">
    <source>
        <dbReference type="Proteomes" id="UP000175691"/>
    </source>
</evidence>
<evidence type="ECO:0000313" key="2">
    <source>
        <dbReference type="EMBL" id="OFC69507.1"/>
    </source>
</evidence>
<comment type="caution">
    <text evidence="2">The sequence shown here is derived from an EMBL/GenBank/DDBJ whole genome shotgun (WGS) entry which is preliminary data.</text>
</comment>
<feature type="chain" id="PRO_5009209461" description="PepSY domain-containing protein" evidence="1">
    <location>
        <begin position="23"/>
        <end position="104"/>
    </location>
</feature>
<sequence length="104" mass="11434">MKKAYTGIVAASLAFLPLLAHAADRPQNIGIDDYSMPLTQIAQDTSTNIDLAMLLKPGSILGYDTYRKSTVIERDPTTGNVQLDVSGHRVEIRPDTREIVDYAE</sequence>
<dbReference type="AlphaFoldDB" id="A0A1E7Z7P9"/>
<evidence type="ECO:0000256" key="1">
    <source>
        <dbReference type="SAM" id="SignalP"/>
    </source>
</evidence>
<dbReference type="RefSeq" id="WP_070126649.1">
    <property type="nucleotide sequence ID" value="NZ_MDHN01000039.1"/>
</dbReference>
<dbReference type="OrthoDB" id="5739345at2"/>
<proteinExistence type="predicted"/>
<accession>A0A1E7Z7P9</accession>
<reference evidence="2 3" key="1">
    <citation type="submission" date="2016-08" db="EMBL/GenBank/DDBJ databases">
        <authorList>
            <person name="Seilhamer J.J."/>
        </authorList>
    </citation>
    <scope>NUCLEOTIDE SEQUENCE [LARGE SCALE GENOMIC DNA]</scope>
    <source>
        <strain evidence="2 3">KCTC 42603</strain>
    </source>
</reference>
<dbReference type="EMBL" id="MDHN01000039">
    <property type="protein sequence ID" value="OFC69507.1"/>
    <property type="molecule type" value="Genomic_DNA"/>
</dbReference>
<gene>
    <name evidence="2" type="ORF">BFC18_17435</name>
</gene>
<evidence type="ECO:0008006" key="4">
    <source>
        <dbReference type="Google" id="ProtNLM"/>
    </source>
</evidence>
<keyword evidence="1" id="KW-0732">Signal</keyword>
<protein>
    <recommendedName>
        <fullName evidence="4">PepSY domain-containing protein</fullName>
    </recommendedName>
</protein>
<organism evidence="2 3">
    <name type="scientific">Alteromonas confluentis</name>
    <dbReference type="NCBI Taxonomy" id="1656094"/>
    <lineage>
        <taxon>Bacteria</taxon>
        <taxon>Pseudomonadati</taxon>
        <taxon>Pseudomonadota</taxon>
        <taxon>Gammaproteobacteria</taxon>
        <taxon>Alteromonadales</taxon>
        <taxon>Alteromonadaceae</taxon>
        <taxon>Alteromonas/Salinimonas group</taxon>
        <taxon>Alteromonas</taxon>
    </lineage>
</organism>
<dbReference type="Proteomes" id="UP000175691">
    <property type="component" value="Unassembled WGS sequence"/>
</dbReference>
<feature type="signal peptide" evidence="1">
    <location>
        <begin position="1"/>
        <end position="22"/>
    </location>
</feature>
<name>A0A1E7Z7P9_9ALTE</name>